<feature type="transmembrane region" description="Helical" evidence="9">
    <location>
        <begin position="280"/>
        <end position="299"/>
    </location>
</feature>
<comment type="subcellular location">
    <subcellularLocation>
        <location evidence="1">Membrane</location>
        <topology evidence="1">Multi-pass membrane protein</topology>
    </subcellularLocation>
</comment>
<dbReference type="InterPro" id="IPR025993">
    <property type="entry name" value="Ceramide_glucosylTrfase"/>
</dbReference>
<dbReference type="Proteomes" id="UP000273982">
    <property type="component" value="Chromosome"/>
</dbReference>
<sequence>MLYPLIIAFLGLQLLVVLAPMLRFAKCFRRSPSLQTDQPRAAVILPCKGIDGALVETVRRLLRQDYNNYGLLFVTESEEDPAHKLIKGLIEGASPPARLITAGPAAACGQKVHNLTTAVDALDEFFPDIEIIAFCDSDAQPQTDWLTNLVAGLADPEVGVATGYRWYLPAGGGLGSLLLSAWNAQSLFLFGDESSFAWGGTMAMRRVDFENLEIRQRWRGGVSDDGSVTTAVRSHGRRIQFVPSCLVASRGDASLSDVLEFTNRQIILTRVYMPRAWREIAALTLYFCALFVLVASLLYRAFAQQVLPDGVVSLLLPGMAFAMVLQCWLQTTFAMRILPQHRDELRRLRWAYLGVMPLVAPLALWNVIVSCFSRRIVWRGIGYELLGPNQTVIWKRDLPDPRAI</sequence>
<feature type="transmembrane region" description="Helical" evidence="9">
    <location>
        <begin position="350"/>
        <end position="368"/>
    </location>
</feature>
<gene>
    <name evidence="10" type="ORF">EHO51_07165</name>
</gene>
<comment type="pathway">
    <text evidence="2">Lipid metabolism; sphingolipid metabolism.</text>
</comment>
<evidence type="ECO:0000256" key="4">
    <source>
        <dbReference type="ARBA" id="ARBA00022676"/>
    </source>
</evidence>
<comment type="pathway">
    <text evidence="3">Sphingolipid metabolism.</text>
</comment>
<dbReference type="GO" id="GO:0008120">
    <property type="term" value="F:ceramide glucosyltransferase activity"/>
    <property type="evidence" value="ECO:0007669"/>
    <property type="project" value="TreeGrafter"/>
</dbReference>
<evidence type="ECO:0000256" key="6">
    <source>
        <dbReference type="ARBA" id="ARBA00022692"/>
    </source>
</evidence>
<evidence type="ECO:0000256" key="3">
    <source>
        <dbReference type="ARBA" id="ARBA00004991"/>
    </source>
</evidence>
<dbReference type="GO" id="GO:0006679">
    <property type="term" value="P:glucosylceramide biosynthetic process"/>
    <property type="evidence" value="ECO:0007669"/>
    <property type="project" value="TreeGrafter"/>
</dbReference>
<dbReference type="Pfam" id="PF13506">
    <property type="entry name" value="Glyco_transf_21"/>
    <property type="match status" value="1"/>
</dbReference>
<keyword evidence="7 9" id="KW-1133">Transmembrane helix</keyword>
<dbReference type="RefSeq" id="WP_124738313.1">
    <property type="nucleotide sequence ID" value="NZ_CP034086.1"/>
</dbReference>
<proteinExistence type="predicted"/>
<keyword evidence="8 9" id="KW-0472">Membrane</keyword>
<reference evidence="10 11" key="1">
    <citation type="submission" date="2018-11" db="EMBL/GenBank/DDBJ databases">
        <title>Genome squencing of methanotrophic bacteria isolated from alkaline groundwater in Korea.</title>
        <authorList>
            <person name="Nguyen L.N."/>
        </authorList>
    </citation>
    <scope>NUCLEOTIDE SEQUENCE [LARGE SCALE GENOMIC DNA]</scope>
    <source>
        <strain evidence="10 11">GW6</strain>
    </source>
</reference>
<dbReference type="PANTHER" id="PTHR12726">
    <property type="entry name" value="CERAMIDE GLUCOSYLTRANSFERASE"/>
    <property type="match status" value="1"/>
</dbReference>
<accession>A0A3G8M572</accession>
<evidence type="ECO:0000256" key="1">
    <source>
        <dbReference type="ARBA" id="ARBA00004141"/>
    </source>
</evidence>
<dbReference type="GO" id="GO:0016020">
    <property type="term" value="C:membrane"/>
    <property type="evidence" value="ECO:0007669"/>
    <property type="project" value="UniProtKB-SubCell"/>
</dbReference>
<dbReference type="InterPro" id="IPR029044">
    <property type="entry name" value="Nucleotide-diphossugar_trans"/>
</dbReference>
<feature type="transmembrane region" description="Helical" evidence="9">
    <location>
        <begin position="311"/>
        <end position="329"/>
    </location>
</feature>
<dbReference type="SUPFAM" id="SSF53448">
    <property type="entry name" value="Nucleotide-diphospho-sugar transferases"/>
    <property type="match status" value="1"/>
</dbReference>
<evidence type="ECO:0000256" key="9">
    <source>
        <dbReference type="SAM" id="Phobius"/>
    </source>
</evidence>
<dbReference type="AlphaFoldDB" id="A0A3G8M572"/>
<evidence type="ECO:0000256" key="5">
    <source>
        <dbReference type="ARBA" id="ARBA00022679"/>
    </source>
</evidence>
<evidence type="ECO:0000313" key="10">
    <source>
        <dbReference type="EMBL" id="AZG76525.1"/>
    </source>
</evidence>
<feature type="transmembrane region" description="Helical" evidence="9">
    <location>
        <begin position="6"/>
        <end position="25"/>
    </location>
</feature>
<dbReference type="EMBL" id="CP034086">
    <property type="protein sequence ID" value="AZG76525.1"/>
    <property type="molecule type" value="Genomic_DNA"/>
</dbReference>
<organism evidence="10 11">
    <name type="scientific">Methylocystis rosea</name>
    <dbReference type="NCBI Taxonomy" id="173366"/>
    <lineage>
        <taxon>Bacteria</taxon>
        <taxon>Pseudomonadati</taxon>
        <taxon>Pseudomonadota</taxon>
        <taxon>Alphaproteobacteria</taxon>
        <taxon>Hyphomicrobiales</taxon>
        <taxon>Methylocystaceae</taxon>
        <taxon>Methylocystis</taxon>
    </lineage>
</organism>
<dbReference type="PANTHER" id="PTHR12726:SF0">
    <property type="entry name" value="CERAMIDE GLUCOSYLTRANSFERASE"/>
    <property type="match status" value="1"/>
</dbReference>
<evidence type="ECO:0000256" key="2">
    <source>
        <dbReference type="ARBA" id="ARBA00004760"/>
    </source>
</evidence>
<keyword evidence="5 10" id="KW-0808">Transferase</keyword>
<keyword evidence="6 9" id="KW-0812">Transmembrane</keyword>
<dbReference type="KEGG" id="mros:EHO51_07165"/>
<dbReference type="Gene3D" id="3.90.550.10">
    <property type="entry name" value="Spore Coat Polysaccharide Biosynthesis Protein SpsA, Chain A"/>
    <property type="match status" value="1"/>
</dbReference>
<evidence type="ECO:0000256" key="8">
    <source>
        <dbReference type="ARBA" id="ARBA00023136"/>
    </source>
</evidence>
<evidence type="ECO:0000256" key="7">
    <source>
        <dbReference type="ARBA" id="ARBA00022989"/>
    </source>
</evidence>
<name>A0A3G8M572_9HYPH</name>
<evidence type="ECO:0000313" key="11">
    <source>
        <dbReference type="Proteomes" id="UP000273982"/>
    </source>
</evidence>
<keyword evidence="4" id="KW-0328">Glycosyltransferase</keyword>
<protein>
    <submittedName>
        <fullName evidence="10">Glycosyltransferase</fullName>
    </submittedName>
</protein>